<evidence type="ECO:0000259" key="10">
    <source>
        <dbReference type="Pfam" id="PF02872"/>
    </source>
</evidence>
<evidence type="ECO:0000256" key="2">
    <source>
        <dbReference type="ARBA" id="ARBA00006654"/>
    </source>
</evidence>
<dbReference type="PANTHER" id="PTHR11575">
    <property type="entry name" value="5'-NUCLEOTIDASE-RELATED"/>
    <property type="match status" value="1"/>
</dbReference>
<feature type="domain" description="Calcineurin-like phosphoesterase" evidence="9">
    <location>
        <begin position="97"/>
        <end position="315"/>
    </location>
</feature>
<name>A0A1W2EM83_9HYPH</name>
<keyword evidence="4" id="KW-0479">Metal-binding</keyword>
<dbReference type="GO" id="GO:0046872">
    <property type="term" value="F:metal ion binding"/>
    <property type="evidence" value="ECO:0007669"/>
    <property type="project" value="UniProtKB-KW"/>
</dbReference>
<dbReference type="AlphaFoldDB" id="A0A1W2EM83"/>
<dbReference type="InterPro" id="IPR029052">
    <property type="entry name" value="Metallo-depent_PP-like"/>
</dbReference>
<feature type="domain" description="5'-Nucleotidase C-terminal" evidence="10">
    <location>
        <begin position="405"/>
        <end position="564"/>
    </location>
</feature>
<evidence type="ECO:0000256" key="6">
    <source>
        <dbReference type="ARBA" id="ARBA00022741"/>
    </source>
</evidence>
<dbReference type="Gene3D" id="3.90.780.10">
    <property type="entry name" value="5'-Nucleotidase, C-terminal domain"/>
    <property type="match status" value="1"/>
</dbReference>
<accession>A0A1W2EM83</accession>
<dbReference type="FunFam" id="3.60.21.10:FF:000020">
    <property type="entry name" value="NT5E isoform 4"/>
    <property type="match status" value="1"/>
</dbReference>
<evidence type="ECO:0000313" key="12">
    <source>
        <dbReference type="Proteomes" id="UP000192656"/>
    </source>
</evidence>
<dbReference type="SUPFAM" id="SSF55816">
    <property type="entry name" value="5'-nucleotidase (syn. UDP-sugar hydrolase), C-terminal domain"/>
    <property type="match status" value="1"/>
</dbReference>
<keyword evidence="3" id="KW-0964">Secreted</keyword>
<dbReference type="STRING" id="937218.SAMN06297251_12833"/>
<dbReference type="EMBL" id="FWXR01000028">
    <property type="protein sequence ID" value="SMD10793.1"/>
    <property type="molecule type" value="Genomic_DNA"/>
</dbReference>
<keyword evidence="5" id="KW-0732">Signal</keyword>
<gene>
    <name evidence="11" type="ORF">SAMN06297251_12833</name>
</gene>
<dbReference type="GO" id="GO:0009166">
    <property type="term" value="P:nucleotide catabolic process"/>
    <property type="evidence" value="ECO:0007669"/>
    <property type="project" value="InterPro"/>
</dbReference>
<keyword evidence="6 8" id="KW-0547">Nucleotide-binding</keyword>
<dbReference type="GO" id="GO:0005576">
    <property type="term" value="C:extracellular region"/>
    <property type="evidence" value="ECO:0007669"/>
    <property type="project" value="UniProtKB-SubCell"/>
</dbReference>
<dbReference type="SUPFAM" id="SSF56300">
    <property type="entry name" value="Metallo-dependent phosphatases"/>
    <property type="match status" value="1"/>
</dbReference>
<evidence type="ECO:0000256" key="5">
    <source>
        <dbReference type="ARBA" id="ARBA00022729"/>
    </source>
</evidence>
<evidence type="ECO:0000256" key="1">
    <source>
        <dbReference type="ARBA" id="ARBA00004613"/>
    </source>
</evidence>
<dbReference type="Gene3D" id="3.60.21.10">
    <property type="match status" value="1"/>
</dbReference>
<evidence type="ECO:0000256" key="7">
    <source>
        <dbReference type="ARBA" id="ARBA00022801"/>
    </source>
</evidence>
<dbReference type="PROSITE" id="PS00785">
    <property type="entry name" value="5_NUCLEOTIDASE_1"/>
    <property type="match status" value="1"/>
</dbReference>
<dbReference type="CDD" id="cd07409">
    <property type="entry name" value="MPP_CD73_N"/>
    <property type="match status" value="1"/>
</dbReference>
<dbReference type="PRINTS" id="PR01607">
    <property type="entry name" value="APYRASEFAMLY"/>
</dbReference>
<dbReference type="GO" id="GO:0016788">
    <property type="term" value="F:hydrolase activity, acting on ester bonds"/>
    <property type="evidence" value="ECO:0007669"/>
    <property type="project" value="InterPro"/>
</dbReference>
<evidence type="ECO:0000313" key="11">
    <source>
        <dbReference type="EMBL" id="SMD10793.1"/>
    </source>
</evidence>
<sequence length="603" mass="64626">MERRERRAIDQDRSALFNSSITRRVDRKTGTHFFAPALSARQALFRLLRAEATKSQDAGTSTPPIDEGYVMIYARLTAAALALTALTTLPAAAEYKLTILHTNDIHSRIEPINKYDSTCGEEDLAENACFGGSARLLTAIETAREAAENPILLDGGDQFQGSLFYSYYKGKAAAEMMNTMGYEAMAVGNHEFDDGPEVLANFAKAVDVPLLLANADLSGEAQLADGVEATTIIEKKGEKIGIIGLTPEDNAELSSPGKAITFTDPVEATRREVKALEDQGVDKIIVLSHSGYTVDQRIAREVAGIDVIVGGHSHTLLSNTDDKAEGPYPTLVKGPDGHEVPIVQVYAYGKYLGKLDVTFDDDGNVTAASGEPILLDGSIAEDPTLKSRVAELGKPLEEIRRKVVAASAAPIDGSRETCRAGECEMGNLVADAMLDRVKDQGTEIAIVNGGGLRASIDQGDVTMGEVLTVLPFQNTLSTFKLKGSDVKAALENGVSQVEEGAGRFPQVAGLKYTWSKTAEPGSRIGDVMVDEKGEFVPLDPDKTYLVVSNNYMRSGGDGYSVFAENGTDAYDYGPALEDVVADYLAKDSAPYQPYTDGRITEAN</sequence>
<protein>
    <submittedName>
        <fullName evidence="11">5'-nucleotidase</fullName>
    </submittedName>
</protein>
<dbReference type="PANTHER" id="PTHR11575:SF24">
    <property type="entry name" value="5'-NUCLEOTIDASE"/>
    <property type="match status" value="1"/>
</dbReference>
<comment type="similarity">
    <text evidence="2 8">Belongs to the 5'-nucleotidase family.</text>
</comment>
<dbReference type="Proteomes" id="UP000192656">
    <property type="component" value="Unassembled WGS sequence"/>
</dbReference>
<proteinExistence type="inferred from homology"/>
<dbReference type="InterPro" id="IPR006179">
    <property type="entry name" value="5_nucleotidase/apyrase"/>
</dbReference>
<reference evidence="11 12" key="1">
    <citation type="submission" date="2017-04" db="EMBL/GenBank/DDBJ databases">
        <authorList>
            <person name="Afonso C.L."/>
            <person name="Miller P.J."/>
            <person name="Scott M.A."/>
            <person name="Spackman E."/>
            <person name="Goraichik I."/>
            <person name="Dimitrov K.M."/>
            <person name="Suarez D.L."/>
            <person name="Swayne D.E."/>
        </authorList>
    </citation>
    <scope>NUCLEOTIDE SEQUENCE [LARGE SCALE GENOMIC DNA]</scope>
    <source>
        <strain evidence="11 12">CGMCC 1.10972</strain>
    </source>
</reference>
<dbReference type="InterPro" id="IPR006146">
    <property type="entry name" value="5'-Nucleotdase_CS"/>
</dbReference>
<dbReference type="InterPro" id="IPR008334">
    <property type="entry name" value="5'-Nucleotdase_C"/>
</dbReference>
<comment type="subcellular location">
    <subcellularLocation>
        <location evidence="1">Secreted</location>
    </subcellularLocation>
</comment>
<dbReference type="PROSITE" id="PS00786">
    <property type="entry name" value="5_NUCLEOTIDASE_2"/>
    <property type="match status" value="1"/>
</dbReference>
<evidence type="ECO:0000256" key="4">
    <source>
        <dbReference type="ARBA" id="ARBA00022723"/>
    </source>
</evidence>
<dbReference type="FunFam" id="3.90.780.10:FF:000004">
    <property type="entry name" value="UDP-sugar hydrolase, putative"/>
    <property type="match status" value="1"/>
</dbReference>
<keyword evidence="12" id="KW-1185">Reference proteome</keyword>
<evidence type="ECO:0000256" key="3">
    <source>
        <dbReference type="ARBA" id="ARBA00022525"/>
    </source>
</evidence>
<dbReference type="Pfam" id="PF02872">
    <property type="entry name" value="5_nucleotid_C"/>
    <property type="match status" value="1"/>
</dbReference>
<keyword evidence="7 8" id="KW-0378">Hydrolase</keyword>
<evidence type="ECO:0000256" key="8">
    <source>
        <dbReference type="RuleBase" id="RU362119"/>
    </source>
</evidence>
<dbReference type="InterPro" id="IPR036907">
    <property type="entry name" value="5'-Nucleotdase_C_sf"/>
</dbReference>
<dbReference type="Pfam" id="PF00149">
    <property type="entry name" value="Metallophos"/>
    <property type="match status" value="1"/>
</dbReference>
<evidence type="ECO:0000259" key="9">
    <source>
        <dbReference type="Pfam" id="PF00149"/>
    </source>
</evidence>
<dbReference type="GO" id="GO:0000166">
    <property type="term" value="F:nucleotide binding"/>
    <property type="evidence" value="ECO:0007669"/>
    <property type="project" value="UniProtKB-KW"/>
</dbReference>
<organism evidence="11 12">
    <name type="scientific">Fulvimarina manganoxydans</name>
    <dbReference type="NCBI Taxonomy" id="937218"/>
    <lineage>
        <taxon>Bacteria</taxon>
        <taxon>Pseudomonadati</taxon>
        <taxon>Pseudomonadota</taxon>
        <taxon>Alphaproteobacteria</taxon>
        <taxon>Hyphomicrobiales</taxon>
        <taxon>Aurantimonadaceae</taxon>
        <taxon>Fulvimarina</taxon>
    </lineage>
</organism>
<dbReference type="InterPro" id="IPR004843">
    <property type="entry name" value="Calcineurin-like_PHP"/>
</dbReference>